<gene>
    <name evidence="1" type="ORF">BB559_005970</name>
</gene>
<name>A0A2T9Y5I1_9FUNG</name>
<keyword evidence="2" id="KW-1185">Reference proteome</keyword>
<protein>
    <submittedName>
        <fullName evidence="1">Uncharacterized protein</fullName>
    </submittedName>
</protein>
<feature type="non-terminal residue" evidence="1">
    <location>
        <position position="1"/>
    </location>
</feature>
<sequence length="121" mass="14471">NQRSSPDLPSKIQWNYPRKNCKELKSILGKKGTIINICVLHNEELNMYLIKNIKITFKTDNKKTKHWRFQEKNVLKMSPIKTKRRIKYPQNSRKQVILPDNENQQGDLIDPIYIDYRFNIA</sequence>
<accession>A0A2T9Y5I1</accession>
<dbReference type="EMBL" id="MBFT01000724">
    <property type="protein sequence ID" value="PVU87596.1"/>
    <property type="molecule type" value="Genomic_DNA"/>
</dbReference>
<comment type="caution">
    <text evidence="1">The sequence shown here is derived from an EMBL/GenBank/DDBJ whole genome shotgun (WGS) entry which is preliminary data.</text>
</comment>
<evidence type="ECO:0000313" key="2">
    <source>
        <dbReference type="Proteomes" id="UP000245699"/>
    </source>
</evidence>
<dbReference type="AlphaFoldDB" id="A0A2T9Y5I1"/>
<reference evidence="1 2" key="1">
    <citation type="journal article" date="2018" name="MBio">
        <title>Comparative Genomics Reveals the Core Gene Toolbox for the Fungus-Insect Symbiosis.</title>
        <authorList>
            <person name="Wang Y."/>
            <person name="Stata M."/>
            <person name="Wang W."/>
            <person name="Stajich J.E."/>
            <person name="White M.M."/>
            <person name="Moncalvo J.M."/>
        </authorList>
    </citation>
    <scope>NUCLEOTIDE SEQUENCE [LARGE SCALE GENOMIC DNA]</scope>
    <source>
        <strain evidence="1 2">AUS-77-4</strain>
    </source>
</reference>
<dbReference type="Proteomes" id="UP000245699">
    <property type="component" value="Unassembled WGS sequence"/>
</dbReference>
<organism evidence="1 2">
    <name type="scientific">Furculomyces boomerangus</name>
    <dbReference type="NCBI Taxonomy" id="61424"/>
    <lineage>
        <taxon>Eukaryota</taxon>
        <taxon>Fungi</taxon>
        <taxon>Fungi incertae sedis</taxon>
        <taxon>Zoopagomycota</taxon>
        <taxon>Kickxellomycotina</taxon>
        <taxon>Harpellomycetes</taxon>
        <taxon>Harpellales</taxon>
        <taxon>Harpellaceae</taxon>
        <taxon>Furculomyces</taxon>
    </lineage>
</organism>
<proteinExistence type="predicted"/>
<evidence type="ECO:0000313" key="1">
    <source>
        <dbReference type="EMBL" id="PVU87596.1"/>
    </source>
</evidence>